<protein>
    <submittedName>
        <fullName evidence="2">Spherulation-specific family 4 protein</fullName>
    </submittedName>
</protein>
<evidence type="ECO:0000259" key="1">
    <source>
        <dbReference type="Pfam" id="PF18962"/>
    </source>
</evidence>
<feature type="domain" description="Secretion system C-terminal sorting" evidence="1">
    <location>
        <begin position="643"/>
        <end position="717"/>
    </location>
</feature>
<comment type="caution">
    <text evidence="2">The sequence shown here is derived from an EMBL/GenBank/DDBJ whole genome shotgun (WGS) entry which is preliminary data.</text>
</comment>
<dbReference type="PANTHER" id="PTHR35040:SF9">
    <property type="entry name" value="4-LIKE CELL SURFACE PROTEIN, PUTATIVE (AFU_ORTHOLOGUE AFUA_4G14080)-RELATED"/>
    <property type="match status" value="1"/>
</dbReference>
<reference evidence="2" key="1">
    <citation type="submission" date="2023-03" db="EMBL/GenBank/DDBJ databases">
        <title>Stygiobacter electus gen. nov., sp. nov., facultatively anaerobic thermotolerant bacterium of the class Ignavibacteria from a well of Yessentuki mineral water deposit.</title>
        <authorList>
            <person name="Podosokorskaya O.A."/>
            <person name="Elcheninov A.G."/>
            <person name="Petrova N.F."/>
            <person name="Zavarzina D.G."/>
            <person name="Kublanov I.V."/>
            <person name="Merkel A.Y."/>
        </authorList>
    </citation>
    <scope>NUCLEOTIDE SEQUENCE</scope>
    <source>
        <strain evidence="2">09-Me</strain>
    </source>
</reference>
<accession>A0AAE3NXX5</accession>
<proteinExistence type="predicted"/>
<dbReference type="Pfam" id="PF18962">
    <property type="entry name" value="Por_Secre_tail"/>
    <property type="match status" value="1"/>
</dbReference>
<dbReference type="EMBL" id="JARGDL010000001">
    <property type="protein sequence ID" value="MDF1610640.1"/>
    <property type="molecule type" value="Genomic_DNA"/>
</dbReference>
<evidence type="ECO:0000313" key="3">
    <source>
        <dbReference type="Proteomes" id="UP001221302"/>
    </source>
</evidence>
<dbReference type="SUPFAM" id="SSF49344">
    <property type="entry name" value="CBD9-like"/>
    <property type="match status" value="1"/>
</dbReference>
<name>A0AAE3NXX5_9BACT</name>
<organism evidence="2 3">
    <name type="scientific">Stygiobacter electus</name>
    <dbReference type="NCBI Taxonomy" id="3032292"/>
    <lineage>
        <taxon>Bacteria</taxon>
        <taxon>Pseudomonadati</taxon>
        <taxon>Ignavibacteriota</taxon>
        <taxon>Ignavibacteria</taxon>
        <taxon>Ignavibacteriales</taxon>
        <taxon>Melioribacteraceae</taxon>
        <taxon>Stygiobacter</taxon>
    </lineage>
</organism>
<dbReference type="RefSeq" id="WP_321534405.1">
    <property type="nucleotide sequence ID" value="NZ_JARGDL010000001.1"/>
</dbReference>
<gene>
    <name evidence="2" type="ORF">P0M35_00630</name>
</gene>
<dbReference type="AlphaFoldDB" id="A0AAE3NXX5"/>
<dbReference type="Pfam" id="PF12138">
    <property type="entry name" value="Spherulin4"/>
    <property type="match status" value="1"/>
</dbReference>
<dbReference type="PANTHER" id="PTHR35040">
    <property type="match status" value="1"/>
</dbReference>
<dbReference type="InterPro" id="IPR026444">
    <property type="entry name" value="Secre_tail"/>
</dbReference>
<dbReference type="Gene3D" id="2.60.40.4070">
    <property type="match status" value="1"/>
</dbReference>
<dbReference type="Proteomes" id="UP001221302">
    <property type="component" value="Unassembled WGS sequence"/>
</dbReference>
<evidence type="ECO:0000313" key="2">
    <source>
        <dbReference type="EMBL" id="MDF1610640.1"/>
    </source>
</evidence>
<dbReference type="NCBIfam" id="TIGR04183">
    <property type="entry name" value="Por_Secre_tail"/>
    <property type="match status" value="1"/>
</dbReference>
<dbReference type="InterPro" id="IPR021986">
    <property type="entry name" value="Spherulin4"/>
</dbReference>
<keyword evidence="3" id="KW-1185">Reference proteome</keyword>
<sequence>MKNILSSVILIILTQIFLNSIIYSQITIDGNFSDWNNISSYVTDSNSDNGGGNRDLIAGYYTVDATTLYLKTDVQGTFQPVDWTDNYIIYFDTDRSTSTGLTNGWWTMGADYRIVIFNSQQYLQVFMGSSNSDDSWGWGGTLGNSKAISTAWNGSSCESAVSFSDLGVNSSSSIWIQWRAEPGSDGMPEYGSTRSDAPLQQVQSSLKVLVPAYFGLYDDYWARLIAQSSKMPGQLYAIANISNGPGNLIENRFLTILNNMHSNQGKIIGYVYTQYGNRAIAQVKNDIDKWYQFYSSIDGIFLDEQPITSGKESYYMEIYNYIKQKNPKSLVVTNPGQNTIESYLFYNGQRIADVICVFEGNSGFDNWLPASWQKKYSKDNFYVLPFNTLENQYASRIDKAKNLNIGWIYCTDDTGDNPWDTLPFYFENFCNYIVSGIFIPMNNTNSKIKIDGHFSDWQKIIPINVSQGLAPSSYSDPSANIKKIFAIVDSSNLYLSLQLSAKFDYQKYFYHIFIDIDNDSPSSKTGFVYKDSASIGADFMLENNNFFKYTGTGGTNWSWAGFSGMQKADSLGRTEISIPLNTLSNNSFINVKFFIQINQAVSPYTLIATAPENYHTSYYTISKLLTKVDEVQLPSGFQLNQNYPNPFNPTTQISYSIPKSGIVNLRVYNIIGKEVAELINEYQNSGTYQITFNAQDLPSGVYFYQLKTGDYISSKKMLLIK</sequence>